<protein>
    <submittedName>
        <fullName evidence="2">Spore coat protein CotJB</fullName>
    </submittedName>
</protein>
<dbReference type="EMBL" id="JAJJPB010000020">
    <property type="protein sequence ID" value="MCC9295955.1"/>
    <property type="molecule type" value="Genomic_DNA"/>
</dbReference>
<comment type="caution">
    <text evidence="2">The sequence shown here is derived from an EMBL/GenBank/DDBJ whole genome shotgun (WGS) entry which is preliminary data.</text>
</comment>
<proteinExistence type="predicted"/>
<dbReference type="InterPro" id="IPR016571">
    <property type="entry name" value="Spore_coat_assembly_CotJB"/>
</dbReference>
<feature type="domain" description="Protein CotJB" evidence="1">
    <location>
        <begin position="6"/>
        <end position="81"/>
    </location>
</feature>
<accession>A0ABS8NA70</accession>
<dbReference type="RefSeq" id="WP_150358186.1">
    <property type="nucleotide sequence ID" value="NZ_JAJJPB010000020.1"/>
</dbReference>
<dbReference type="Pfam" id="PF12652">
    <property type="entry name" value="CotJB"/>
    <property type="match status" value="1"/>
</dbReference>
<dbReference type="PIRSF" id="PIRSF010606">
    <property type="entry name" value="Spore_coat_CotJB"/>
    <property type="match status" value="1"/>
</dbReference>
<reference evidence="2" key="1">
    <citation type="submission" date="2021-11" db="EMBL/GenBank/DDBJ databases">
        <authorList>
            <person name="Qingchun L."/>
            <person name="Dong Z."/>
            <person name="Zongwei Q."/>
            <person name="Jia Z."/>
            <person name="Duotao L."/>
        </authorList>
    </citation>
    <scope>NUCLEOTIDE SEQUENCE</scope>
    <source>
        <strain evidence="2">WLY-B-L2</strain>
    </source>
</reference>
<dbReference type="Proteomes" id="UP001165422">
    <property type="component" value="Unassembled WGS sequence"/>
</dbReference>
<evidence type="ECO:0000313" key="3">
    <source>
        <dbReference type="Proteomes" id="UP001165422"/>
    </source>
</evidence>
<evidence type="ECO:0000313" key="2">
    <source>
        <dbReference type="EMBL" id="MCC9295955.1"/>
    </source>
</evidence>
<sequence>MKDGKKLLDKIRQVEFAAVDLNIYLDNFPDNKKALADYNTLSKQLMYLKREYEANFGMLINFGFSQSEYPWSWTNQPWPWERGN</sequence>
<keyword evidence="2" id="KW-0167">Capsid protein</keyword>
<dbReference type="InterPro" id="IPR024207">
    <property type="entry name" value="CotJB_dom"/>
</dbReference>
<name>A0ABS8NA70_9CLOT</name>
<keyword evidence="2" id="KW-0946">Virion</keyword>
<evidence type="ECO:0000259" key="1">
    <source>
        <dbReference type="Pfam" id="PF12652"/>
    </source>
</evidence>
<keyword evidence="3" id="KW-1185">Reference proteome</keyword>
<gene>
    <name evidence="2" type="ORF">LN736_13900</name>
</gene>
<organism evidence="2 3">
    <name type="scientific">Clostridium aromativorans</name>
    <dbReference type="NCBI Taxonomy" id="2836848"/>
    <lineage>
        <taxon>Bacteria</taxon>
        <taxon>Bacillati</taxon>
        <taxon>Bacillota</taxon>
        <taxon>Clostridia</taxon>
        <taxon>Eubacteriales</taxon>
        <taxon>Clostridiaceae</taxon>
        <taxon>Clostridium</taxon>
    </lineage>
</organism>